<keyword evidence="1" id="KW-1133">Transmembrane helix</keyword>
<dbReference type="AlphaFoldDB" id="A0A072U0G4"/>
<protein>
    <submittedName>
        <fullName evidence="2">Transmembrane protein, putative</fullName>
    </submittedName>
</protein>
<reference evidence="2 4" key="2">
    <citation type="journal article" date="2014" name="BMC Genomics">
        <title>An improved genome release (version Mt4.0) for the model legume Medicago truncatula.</title>
        <authorList>
            <person name="Tang H."/>
            <person name="Krishnakumar V."/>
            <person name="Bidwell S."/>
            <person name="Rosen B."/>
            <person name="Chan A."/>
            <person name="Zhou S."/>
            <person name="Gentzbittel L."/>
            <person name="Childs K.L."/>
            <person name="Yandell M."/>
            <person name="Gundlach H."/>
            <person name="Mayer K.F."/>
            <person name="Schwartz D.C."/>
            <person name="Town C.D."/>
        </authorList>
    </citation>
    <scope>GENOME REANNOTATION</scope>
    <source>
        <strain evidence="2">A17</strain>
        <strain evidence="3 4">cv. Jemalong A17</strain>
    </source>
</reference>
<organism evidence="2 4">
    <name type="scientific">Medicago truncatula</name>
    <name type="common">Barrel medic</name>
    <name type="synonym">Medicago tribuloides</name>
    <dbReference type="NCBI Taxonomy" id="3880"/>
    <lineage>
        <taxon>Eukaryota</taxon>
        <taxon>Viridiplantae</taxon>
        <taxon>Streptophyta</taxon>
        <taxon>Embryophyta</taxon>
        <taxon>Tracheophyta</taxon>
        <taxon>Spermatophyta</taxon>
        <taxon>Magnoliopsida</taxon>
        <taxon>eudicotyledons</taxon>
        <taxon>Gunneridae</taxon>
        <taxon>Pentapetalae</taxon>
        <taxon>rosids</taxon>
        <taxon>fabids</taxon>
        <taxon>Fabales</taxon>
        <taxon>Fabaceae</taxon>
        <taxon>Papilionoideae</taxon>
        <taxon>50 kb inversion clade</taxon>
        <taxon>NPAAA clade</taxon>
        <taxon>Hologalegina</taxon>
        <taxon>IRL clade</taxon>
        <taxon>Trifolieae</taxon>
        <taxon>Medicago</taxon>
    </lineage>
</organism>
<reference evidence="2 4" key="1">
    <citation type="journal article" date="2011" name="Nature">
        <title>The Medicago genome provides insight into the evolution of rhizobial symbioses.</title>
        <authorList>
            <person name="Young N.D."/>
            <person name="Debelle F."/>
            <person name="Oldroyd G.E."/>
            <person name="Geurts R."/>
            <person name="Cannon S.B."/>
            <person name="Udvardi M.K."/>
            <person name="Benedito V.A."/>
            <person name="Mayer K.F."/>
            <person name="Gouzy J."/>
            <person name="Schoof H."/>
            <person name="Van de Peer Y."/>
            <person name="Proost S."/>
            <person name="Cook D.R."/>
            <person name="Meyers B.C."/>
            <person name="Spannagl M."/>
            <person name="Cheung F."/>
            <person name="De Mita S."/>
            <person name="Krishnakumar V."/>
            <person name="Gundlach H."/>
            <person name="Zhou S."/>
            <person name="Mudge J."/>
            <person name="Bharti A.K."/>
            <person name="Murray J.D."/>
            <person name="Naoumkina M.A."/>
            <person name="Rosen B."/>
            <person name="Silverstein K.A."/>
            <person name="Tang H."/>
            <person name="Rombauts S."/>
            <person name="Zhao P.X."/>
            <person name="Zhou P."/>
            <person name="Barbe V."/>
            <person name="Bardou P."/>
            <person name="Bechner M."/>
            <person name="Bellec A."/>
            <person name="Berger A."/>
            <person name="Berges H."/>
            <person name="Bidwell S."/>
            <person name="Bisseling T."/>
            <person name="Choisne N."/>
            <person name="Couloux A."/>
            <person name="Denny R."/>
            <person name="Deshpande S."/>
            <person name="Dai X."/>
            <person name="Doyle J.J."/>
            <person name="Dudez A.M."/>
            <person name="Farmer A.D."/>
            <person name="Fouteau S."/>
            <person name="Franken C."/>
            <person name="Gibelin C."/>
            <person name="Gish J."/>
            <person name="Goldstein S."/>
            <person name="Gonzalez A.J."/>
            <person name="Green P.J."/>
            <person name="Hallab A."/>
            <person name="Hartog M."/>
            <person name="Hua A."/>
            <person name="Humphray S.J."/>
            <person name="Jeong D.H."/>
            <person name="Jing Y."/>
            <person name="Jocker A."/>
            <person name="Kenton S.M."/>
            <person name="Kim D.J."/>
            <person name="Klee K."/>
            <person name="Lai H."/>
            <person name="Lang C."/>
            <person name="Lin S."/>
            <person name="Macmil S.L."/>
            <person name="Magdelenat G."/>
            <person name="Matthews L."/>
            <person name="McCorrison J."/>
            <person name="Monaghan E.L."/>
            <person name="Mun J.H."/>
            <person name="Najar F.Z."/>
            <person name="Nicholson C."/>
            <person name="Noirot C."/>
            <person name="O'Bleness M."/>
            <person name="Paule C.R."/>
            <person name="Poulain J."/>
            <person name="Prion F."/>
            <person name="Qin B."/>
            <person name="Qu C."/>
            <person name="Retzel E.F."/>
            <person name="Riddle C."/>
            <person name="Sallet E."/>
            <person name="Samain S."/>
            <person name="Samson N."/>
            <person name="Sanders I."/>
            <person name="Saurat O."/>
            <person name="Scarpelli C."/>
            <person name="Schiex T."/>
            <person name="Segurens B."/>
            <person name="Severin A.J."/>
            <person name="Sherrier D.J."/>
            <person name="Shi R."/>
            <person name="Sims S."/>
            <person name="Singer S.R."/>
            <person name="Sinharoy S."/>
            <person name="Sterck L."/>
            <person name="Viollet A."/>
            <person name="Wang B.B."/>
            <person name="Wang K."/>
            <person name="Wang M."/>
            <person name="Wang X."/>
            <person name="Warfsmann J."/>
            <person name="Weissenbach J."/>
            <person name="White D.D."/>
            <person name="White J.D."/>
            <person name="Wiley G.B."/>
            <person name="Wincker P."/>
            <person name="Xing Y."/>
            <person name="Yang L."/>
            <person name="Yao Z."/>
            <person name="Ying F."/>
            <person name="Zhai J."/>
            <person name="Zhou L."/>
            <person name="Zuber A."/>
            <person name="Denarie J."/>
            <person name="Dixon R.A."/>
            <person name="May G.D."/>
            <person name="Schwartz D.C."/>
            <person name="Rogers J."/>
            <person name="Quetier F."/>
            <person name="Town C.D."/>
            <person name="Roe B.A."/>
        </authorList>
    </citation>
    <scope>NUCLEOTIDE SEQUENCE [LARGE SCALE GENOMIC DNA]</scope>
    <source>
        <strain evidence="2">A17</strain>
        <strain evidence="3 4">cv. Jemalong A17</strain>
    </source>
</reference>
<gene>
    <name evidence="2" type="ordered locus">MTR_7g068420</name>
</gene>
<keyword evidence="1 2" id="KW-0812">Transmembrane</keyword>
<evidence type="ECO:0000313" key="4">
    <source>
        <dbReference type="Proteomes" id="UP000002051"/>
    </source>
</evidence>
<dbReference type="HOGENOM" id="CLU_2945246_0_0_1"/>
<sequence length="60" mass="6800">MKMAMTILYKSIAHSCACKCIARGPLLFNRAEMTKTVCTLFTFMFFSFSLISLSTMNMSE</sequence>
<keyword evidence="1" id="KW-0472">Membrane</keyword>
<evidence type="ECO:0000256" key="1">
    <source>
        <dbReference type="SAM" id="Phobius"/>
    </source>
</evidence>
<dbReference type="EMBL" id="CM001223">
    <property type="protein sequence ID" value="KEH23157.1"/>
    <property type="molecule type" value="Genomic_DNA"/>
</dbReference>
<keyword evidence="4" id="KW-1185">Reference proteome</keyword>
<dbReference type="Proteomes" id="UP000002051">
    <property type="component" value="Unassembled WGS sequence"/>
</dbReference>
<reference evidence="3" key="3">
    <citation type="submission" date="2015-04" db="UniProtKB">
        <authorList>
            <consortium name="EnsemblPlants"/>
        </authorList>
    </citation>
    <scope>IDENTIFICATION</scope>
    <source>
        <strain evidence="3">cv. Jemalong A17</strain>
    </source>
</reference>
<proteinExistence type="predicted"/>
<evidence type="ECO:0000313" key="3">
    <source>
        <dbReference type="EnsemblPlants" id="KEH23157"/>
    </source>
</evidence>
<evidence type="ECO:0000313" key="2">
    <source>
        <dbReference type="EMBL" id="KEH23157.1"/>
    </source>
</evidence>
<dbReference type="EnsemblPlants" id="KEH23157">
    <property type="protein sequence ID" value="KEH23157"/>
    <property type="gene ID" value="MTR_7g068420"/>
</dbReference>
<feature type="transmembrane region" description="Helical" evidence="1">
    <location>
        <begin position="37"/>
        <end position="56"/>
    </location>
</feature>
<accession>A0A072U0G4</accession>
<name>A0A072U0G4_MEDTR</name>